<evidence type="ECO:0000256" key="6">
    <source>
        <dbReference type="ARBA" id="ARBA00022801"/>
    </source>
</evidence>
<dbReference type="Pfam" id="PF12710">
    <property type="entry name" value="HAD"/>
    <property type="match status" value="1"/>
</dbReference>
<evidence type="ECO:0000313" key="11">
    <source>
        <dbReference type="EMBL" id="POB05153.1"/>
    </source>
</evidence>
<dbReference type="AlphaFoldDB" id="A0A2P4EY60"/>
<dbReference type="InterPro" id="IPR050582">
    <property type="entry name" value="HAD-like_SerB"/>
</dbReference>
<dbReference type="SUPFAM" id="SSF56784">
    <property type="entry name" value="HAD-like"/>
    <property type="match status" value="1"/>
</dbReference>
<dbReference type="GO" id="GO:0006564">
    <property type="term" value="P:L-serine biosynthetic process"/>
    <property type="evidence" value="ECO:0007669"/>
    <property type="project" value="UniProtKB-KW"/>
</dbReference>
<dbReference type="InterPro" id="IPR023214">
    <property type="entry name" value="HAD_sf"/>
</dbReference>
<keyword evidence="8" id="KW-0718">Serine biosynthesis</keyword>
<dbReference type="NCBIfam" id="TIGR01488">
    <property type="entry name" value="HAD-SF-IB"/>
    <property type="match status" value="1"/>
</dbReference>
<evidence type="ECO:0000256" key="2">
    <source>
        <dbReference type="ARBA" id="ARBA00005135"/>
    </source>
</evidence>
<comment type="caution">
    <text evidence="11">The sequence shown here is derived from an EMBL/GenBank/DDBJ whole genome shotgun (WGS) entry which is preliminary data.</text>
</comment>
<dbReference type="PANTHER" id="PTHR43344">
    <property type="entry name" value="PHOSPHOSERINE PHOSPHATASE"/>
    <property type="match status" value="1"/>
</dbReference>
<dbReference type="EMBL" id="PPSK01000003">
    <property type="protein sequence ID" value="POB05153.1"/>
    <property type="molecule type" value="Genomic_DNA"/>
</dbReference>
<evidence type="ECO:0000256" key="8">
    <source>
        <dbReference type="ARBA" id="ARBA00023299"/>
    </source>
</evidence>
<keyword evidence="7" id="KW-0460">Magnesium</keyword>
<comment type="pathway">
    <text evidence="2">Amino-acid biosynthesis; L-serine biosynthesis; L-serine from 3-phospho-D-glycerate: step 3/3.</text>
</comment>
<dbReference type="InterPro" id="IPR036412">
    <property type="entry name" value="HAD-like_sf"/>
</dbReference>
<evidence type="ECO:0000256" key="9">
    <source>
        <dbReference type="ARBA" id="ARBA00048138"/>
    </source>
</evidence>
<dbReference type="GO" id="GO:0005737">
    <property type="term" value="C:cytoplasm"/>
    <property type="evidence" value="ECO:0007669"/>
    <property type="project" value="TreeGrafter"/>
</dbReference>
<reference evidence="11 12" key="1">
    <citation type="submission" date="2018-01" db="EMBL/GenBank/DDBJ databases">
        <title>Draft genome of the type strain Pseudomonas oceani DSM 100277 isolated from the deep water in Okinawa trough, northwestern Pacific Ocean.</title>
        <authorList>
            <person name="Gomila M."/>
            <person name="Mulet M."/>
            <person name="Garcia-Valdes E."/>
            <person name="Lalucat J."/>
        </authorList>
    </citation>
    <scope>NUCLEOTIDE SEQUENCE [LARGE SCALE GENOMIC DNA]</scope>
    <source>
        <strain evidence="11 12">DSM 100277</strain>
    </source>
</reference>
<dbReference type="OrthoDB" id="3180855at2"/>
<accession>A0A2P4EY60</accession>
<gene>
    <name evidence="11" type="ORF">C1949_05130</name>
</gene>
<dbReference type="PANTHER" id="PTHR43344:SF2">
    <property type="entry name" value="PHOSPHOSERINE PHOSPHATASE"/>
    <property type="match status" value="1"/>
</dbReference>
<dbReference type="RefSeq" id="WP_104737391.1">
    <property type="nucleotide sequence ID" value="NZ_BMHR01000001.1"/>
</dbReference>
<comment type="catalytic activity">
    <reaction evidence="9">
        <text>O-phospho-L-serine + H2O = L-serine + phosphate</text>
        <dbReference type="Rhea" id="RHEA:21208"/>
        <dbReference type="ChEBI" id="CHEBI:15377"/>
        <dbReference type="ChEBI" id="CHEBI:33384"/>
        <dbReference type="ChEBI" id="CHEBI:43474"/>
        <dbReference type="ChEBI" id="CHEBI:57524"/>
        <dbReference type="EC" id="3.1.3.3"/>
    </reaction>
</comment>
<evidence type="ECO:0000256" key="10">
    <source>
        <dbReference type="ARBA" id="ARBA00048523"/>
    </source>
</evidence>
<evidence type="ECO:0000256" key="3">
    <source>
        <dbReference type="ARBA" id="ARBA00012640"/>
    </source>
</evidence>
<comment type="catalytic activity">
    <reaction evidence="10">
        <text>O-phospho-D-serine + H2O = D-serine + phosphate</text>
        <dbReference type="Rhea" id="RHEA:24873"/>
        <dbReference type="ChEBI" id="CHEBI:15377"/>
        <dbReference type="ChEBI" id="CHEBI:35247"/>
        <dbReference type="ChEBI" id="CHEBI:43474"/>
        <dbReference type="ChEBI" id="CHEBI:58680"/>
        <dbReference type="EC" id="3.1.3.3"/>
    </reaction>
</comment>
<proteinExistence type="predicted"/>
<dbReference type="GO" id="GO:0036424">
    <property type="term" value="F:L-phosphoserine phosphatase activity"/>
    <property type="evidence" value="ECO:0007669"/>
    <property type="project" value="TreeGrafter"/>
</dbReference>
<evidence type="ECO:0000256" key="4">
    <source>
        <dbReference type="ARBA" id="ARBA00022605"/>
    </source>
</evidence>
<name>A0A2P4EY60_9GAMM</name>
<evidence type="ECO:0000256" key="7">
    <source>
        <dbReference type="ARBA" id="ARBA00022842"/>
    </source>
</evidence>
<evidence type="ECO:0000313" key="12">
    <source>
        <dbReference type="Proteomes" id="UP000243451"/>
    </source>
</evidence>
<keyword evidence="12" id="KW-1185">Reference proteome</keyword>
<comment type="cofactor">
    <cofactor evidence="1">
        <name>Mg(2+)</name>
        <dbReference type="ChEBI" id="CHEBI:18420"/>
    </cofactor>
</comment>
<dbReference type="EC" id="3.1.3.3" evidence="3"/>
<keyword evidence="6 11" id="KW-0378">Hydrolase</keyword>
<dbReference type="Gene3D" id="3.40.50.1000">
    <property type="entry name" value="HAD superfamily/HAD-like"/>
    <property type="match status" value="1"/>
</dbReference>
<keyword evidence="4" id="KW-0028">Amino-acid biosynthesis</keyword>
<dbReference type="GO" id="GO:0000287">
    <property type="term" value="F:magnesium ion binding"/>
    <property type="evidence" value="ECO:0007669"/>
    <property type="project" value="TreeGrafter"/>
</dbReference>
<dbReference type="Proteomes" id="UP000243451">
    <property type="component" value="Unassembled WGS sequence"/>
</dbReference>
<protein>
    <recommendedName>
        <fullName evidence="3">phosphoserine phosphatase</fullName>
        <ecNumber evidence="3">3.1.3.3</ecNumber>
    </recommendedName>
</protein>
<keyword evidence="5" id="KW-0479">Metal-binding</keyword>
<sequence>MKTAFFFDLDGTITTTELLPCIASELGVADEIATLTRLTMDGLIPFTDSMRLRCLILGQVPLERVHSVVDSIPMQSELVDFINGRSEQCAVVTGNLDIWLQPLMERLACRWFCSSATISSGSVRLNHIIDKGQVVRESRASGKFERHVAIGDGANDVSMLSEAEIGIAYGAVHPPAPCTVDASTLLVNSPEALCKLLKAL</sequence>
<organism evidence="11 12">
    <name type="scientific">Halopseudomonas oceani</name>
    <dbReference type="NCBI Taxonomy" id="1708783"/>
    <lineage>
        <taxon>Bacteria</taxon>
        <taxon>Pseudomonadati</taxon>
        <taxon>Pseudomonadota</taxon>
        <taxon>Gammaproteobacteria</taxon>
        <taxon>Pseudomonadales</taxon>
        <taxon>Pseudomonadaceae</taxon>
        <taxon>Halopseudomonas</taxon>
    </lineage>
</organism>
<evidence type="ECO:0000256" key="5">
    <source>
        <dbReference type="ARBA" id="ARBA00022723"/>
    </source>
</evidence>
<evidence type="ECO:0000256" key="1">
    <source>
        <dbReference type="ARBA" id="ARBA00001946"/>
    </source>
</evidence>